<reference evidence="1" key="1">
    <citation type="submission" date="2020-05" db="UniProtKB">
        <authorList>
            <consortium name="EnsemblMetazoa"/>
        </authorList>
    </citation>
    <scope>IDENTIFICATION</scope>
    <source>
        <strain evidence="1">FUMOZ</strain>
    </source>
</reference>
<protein>
    <submittedName>
        <fullName evidence="1">Uncharacterized protein</fullName>
    </submittedName>
</protein>
<dbReference type="AlphaFoldDB" id="A0A182S2H8"/>
<dbReference type="VEuPathDB" id="VectorBase:AFUN014653"/>
<dbReference type="EnsemblMetazoa" id="AFUN014653-RA">
    <property type="protein sequence ID" value="AFUN014653-PA"/>
    <property type="gene ID" value="AFUN014653"/>
</dbReference>
<name>A0A182S2H8_ANOFN</name>
<organism evidence="1">
    <name type="scientific">Anopheles funestus</name>
    <name type="common">African malaria mosquito</name>
    <dbReference type="NCBI Taxonomy" id="62324"/>
    <lineage>
        <taxon>Eukaryota</taxon>
        <taxon>Metazoa</taxon>
        <taxon>Ecdysozoa</taxon>
        <taxon>Arthropoda</taxon>
        <taxon>Hexapoda</taxon>
        <taxon>Insecta</taxon>
        <taxon>Pterygota</taxon>
        <taxon>Neoptera</taxon>
        <taxon>Endopterygota</taxon>
        <taxon>Diptera</taxon>
        <taxon>Nematocera</taxon>
        <taxon>Culicoidea</taxon>
        <taxon>Culicidae</taxon>
        <taxon>Anophelinae</taxon>
        <taxon>Anopheles</taxon>
    </lineage>
</organism>
<proteinExistence type="predicted"/>
<sequence>MHSFSWTSKNKMLQNNPPRTMNRMLLFLYGFFETDAFVCLCG</sequence>
<accession>A0A182S2H8</accession>
<evidence type="ECO:0000313" key="1">
    <source>
        <dbReference type="EnsemblMetazoa" id="AFUN014653-PA"/>
    </source>
</evidence>